<reference evidence="1" key="1">
    <citation type="submission" date="2020-09" db="EMBL/GenBank/DDBJ databases">
        <title>Taishania pollutisoli gen. nov., sp. nov., Isolated from Tetrabromobisphenol A-Contaminated Soil.</title>
        <authorList>
            <person name="Chen Q."/>
        </authorList>
    </citation>
    <scope>NUCLEOTIDE SEQUENCE</scope>
    <source>
        <strain evidence="1">CZZ-1</strain>
    </source>
</reference>
<evidence type="ECO:0000313" key="1">
    <source>
        <dbReference type="EMBL" id="MBC9813482.1"/>
    </source>
</evidence>
<keyword evidence="2" id="KW-1185">Reference proteome</keyword>
<comment type="caution">
    <text evidence="1">The sequence shown here is derived from an EMBL/GenBank/DDBJ whole genome shotgun (WGS) entry which is preliminary data.</text>
</comment>
<dbReference type="Proteomes" id="UP000652681">
    <property type="component" value="Unassembled WGS sequence"/>
</dbReference>
<sequence length="127" mass="14399">MWRILVLLLLMSCSNSKSSDLILHKGVYISKSINESIVILSDTLAIHLYTYDSIHYNDTLHIKYFPDSGLGTTSITIFSVSDKSKLSNLNYGLLTPSLDKQLFYTYLNGVPCIMIDPETHEPLFLHK</sequence>
<dbReference type="EMBL" id="JACVEL010000011">
    <property type="protein sequence ID" value="MBC9813482.1"/>
    <property type="molecule type" value="Genomic_DNA"/>
</dbReference>
<accession>A0A8J6PDS7</accession>
<protein>
    <submittedName>
        <fullName evidence="1">Uncharacterized protein</fullName>
    </submittedName>
</protein>
<evidence type="ECO:0000313" key="2">
    <source>
        <dbReference type="Proteomes" id="UP000652681"/>
    </source>
</evidence>
<gene>
    <name evidence="1" type="ORF">H9Y05_13475</name>
</gene>
<dbReference type="AlphaFoldDB" id="A0A8J6PDS7"/>
<name>A0A8J6PDS7_9FLAO</name>
<proteinExistence type="predicted"/>
<dbReference type="RefSeq" id="WP_216714583.1">
    <property type="nucleotide sequence ID" value="NZ_JACVEL010000011.1"/>
</dbReference>
<organism evidence="1 2">
    <name type="scientific">Taishania pollutisoli</name>
    <dbReference type="NCBI Taxonomy" id="2766479"/>
    <lineage>
        <taxon>Bacteria</taxon>
        <taxon>Pseudomonadati</taxon>
        <taxon>Bacteroidota</taxon>
        <taxon>Flavobacteriia</taxon>
        <taxon>Flavobacteriales</taxon>
        <taxon>Crocinitomicaceae</taxon>
        <taxon>Taishania</taxon>
    </lineage>
</organism>